<dbReference type="Pfam" id="PF04304">
    <property type="entry name" value="DUF454"/>
    <property type="match status" value="1"/>
</dbReference>
<keyword evidence="1" id="KW-0812">Transmembrane</keyword>
<dbReference type="AlphaFoldDB" id="A0A8J6Y5D6"/>
<feature type="transmembrane region" description="Helical" evidence="1">
    <location>
        <begin position="12"/>
        <end position="43"/>
    </location>
</feature>
<keyword evidence="1" id="KW-0472">Membrane</keyword>
<sequence>MERQIKRIAVLVIGWLLIGLGVVGLFLPILQGVLFILLGLLVLSRESETAHRWLQRGRQRYPHLDSKLKEWGERWRQRFSRQSSNDTQKDD</sequence>
<comment type="caution">
    <text evidence="2">The sequence shown here is derived from an EMBL/GenBank/DDBJ whole genome shotgun (WGS) entry which is preliminary data.</text>
</comment>
<accession>A0A8J6Y5D6</accession>
<dbReference type="GO" id="GO:0005886">
    <property type="term" value="C:plasma membrane"/>
    <property type="evidence" value="ECO:0007669"/>
    <property type="project" value="TreeGrafter"/>
</dbReference>
<dbReference type="EMBL" id="JACXWA010000091">
    <property type="protein sequence ID" value="MBD3870810.1"/>
    <property type="molecule type" value="Genomic_DNA"/>
</dbReference>
<reference evidence="2 3" key="1">
    <citation type="submission" date="2020-08" db="EMBL/GenBank/DDBJ databases">
        <title>Acidobacteriota in marine sediments use diverse sulfur dissimilation pathways.</title>
        <authorList>
            <person name="Wasmund K."/>
        </authorList>
    </citation>
    <scope>NUCLEOTIDE SEQUENCE [LARGE SCALE GENOMIC DNA]</scope>
    <source>
        <strain evidence="2">MAG AM3-A</strain>
    </source>
</reference>
<dbReference type="Proteomes" id="UP000598633">
    <property type="component" value="Unassembled WGS sequence"/>
</dbReference>
<dbReference type="PANTHER" id="PTHR35813">
    <property type="entry name" value="INNER MEMBRANE PROTEIN YBAN"/>
    <property type="match status" value="1"/>
</dbReference>
<keyword evidence="1" id="KW-1133">Transmembrane helix</keyword>
<gene>
    <name evidence="2" type="ORF">IFJ97_05560</name>
</gene>
<name>A0A8J6Y5D6_9BACT</name>
<protein>
    <submittedName>
        <fullName evidence="2">DUF454 family protein</fullName>
    </submittedName>
</protein>
<evidence type="ECO:0000313" key="2">
    <source>
        <dbReference type="EMBL" id="MBD3870810.1"/>
    </source>
</evidence>
<evidence type="ECO:0000313" key="3">
    <source>
        <dbReference type="Proteomes" id="UP000598633"/>
    </source>
</evidence>
<evidence type="ECO:0000256" key="1">
    <source>
        <dbReference type="SAM" id="Phobius"/>
    </source>
</evidence>
<dbReference type="InterPro" id="IPR007401">
    <property type="entry name" value="DUF454"/>
</dbReference>
<organism evidence="2 3">
    <name type="scientific">Candidatus Sulfomarinibacter kjeldsenii</name>
    <dbReference type="NCBI Taxonomy" id="2885994"/>
    <lineage>
        <taxon>Bacteria</taxon>
        <taxon>Pseudomonadati</taxon>
        <taxon>Acidobacteriota</taxon>
        <taxon>Thermoanaerobaculia</taxon>
        <taxon>Thermoanaerobaculales</taxon>
        <taxon>Candidatus Sulfomarinibacteraceae</taxon>
        <taxon>Candidatus Sulfomarinibacter</taxon>
    </lineage>
</organism>
<proteinExistence type="predicted"/>
<dbReference type="PANTHER" id="PTHR35813:SF1">
    <property type="entry name" value="INNER MEMBRANE PROTEIN YBAN"/>
    <property type="match status" value="1"/>
</dbReference>